<dbReference type="PROSITE" id="PS50110">
    <property type="entry name" value="RESPONSE_REGULATORY"/>
    <property type="match status" value="1"/>
</dbReference>
<evidence type="ECO:0000256" key="1">
    <source>
        <dbReference type="PROSITE-ProRule" id="PRU00169"/>
    </source>
</evidence>
<dbReference type="InterPro" id="IPR011006">
    <property type="entry name" value="CheY-like_superfamily"/>
</dbReference>
<dbReference type="EMBL" id="JACHNB010000001">
    <property type="protein sequence ID" value="MBB4743993.1"/>
    <property type="molecule type" value="Genomic_DNA"/>
</dbReference>
<dbReference type="SMART" id="SM00448">
    <property type="entry name" value="REC"/>
    <property type="match status" value="1"/>
</dbReference>
<dbReference type="InterPro" id="IPR001789">
    <property type="entry name" value="Sig_transdc_resp-reg_receiver"/>
</dbReference>
<dbReference type="AlphaFoldDB" id="A0A7W7H4X8"/>
<dbReference type="Pfam" id="PF00072">
    <property type="entry name" value="Response_reg"/>
    <property type="match status" value="1"/>
</dbReference>
<dbReference type="Proteomes" id="UP000546162">
    <property type="component" value="Unassembled WGS sequence"/>
</dbReference>
<feature type="modified residue" description="4-aspartylphosphate" evidence="1">
    <location>
        <position position="36"/>
    </location>
</feature>
<reference evidence="3 4" key="1">
    <citation type="submission" date="2020-08" db="EMBL/GenBank/DDBJ databases">
        <title>Sequencing the genomes of 1000 actinobacteria strains.</title>
        <authorList>
            <person name="Klenk H.-P."/>
        </authorList>
    </citation>
    <scope>NUCLEOTIDE SEQUENCE [LARGE SCALE GENOMIC DNA]</scope>
    <source>
        <strain evidence="3 4">DSM 45809</strain>
    </source>
</reference>
<name>A0A7W7H4X8_9ACTN</name>
<comment type="caution">
    <text evidence="3">The sequence shown here is derived from an EMBL/GenBank/DDBJ whole genome shotgun (WGS) entry which is preliminary data.</text>
</comment>
<organism evidence="3 4">
    <name type="scientific">Actinoplanes octamycinicus</name>
    <dbReference type="NCBI Taxonomy" id="135948"/>
    <lineage>
        <taxon>Bacteria</taxon>
        <taxon>Bacillati</taxon>
        <taxon>Actinomycetota</taxon>
        <taxon>Actinomycetes</taxon>
        <taxon>Micromonosporales</taxon>
        <taxon>Micromonosporaceae</taxon>
        <taxon>Actinoplanes</taxon>
    </lineage>
</organism>
<sequence length="124" mass="13161">MQTTSETDIDGLDALAFLHRMPPHENAPRPDLILLDLDLPRLDGRAVLAEAKTDPQTSAIPIIVFTASAAASDVTASYAAHANAYVTKPADPAGLDRVVQAICCFFGQTSVVPAPAHTLEGQRR</sequence>
<protein>
    <submittedName>
        <fullName evidence="3">CheY-like chemotaxis protein</fullName>
    </submittedName>
</protein>
<dbReference type="PANTHER" id="PTHR44520">
    <property type="entry name" value="RESPONSE REGULATOR RCP1-RELATED"/>
    <property type="match status" value="1"/>
</dbReference>
<dbReference type="Gene3D" id="3.40.50.2300">
    <property type="match status" value="1"/>
</dbReference>
<dbReference type="GO" id="GO:0000160">
    <property type="term" value="P:phosphorelay signal transduction system"/>
    <property type="evidence" value="ECO:0007669"/>
    <property type="project" value="InterPro"/>
</dbReference>
<evidence type="ECO:0000313" key="3">
    <source>
        <dbReference type="EMBL" id="MBB4743993.1"/>
    </source>
</evidence>
<evidence type="ECO:0000313" key="4">
    <source>
        <dbReference type="Proteomes" id="UP000546162"/>
    </source>
</evidence>
<dbReference type="InterPro" id="IPR052893">
    <property type="entry name" value="TCS_response_regulator"/>
</dbReference>
<accession>A0A7W7H4X8</accession>
<dbReference type="SUPFAM" id="SSF52172">
    <property type="entry name" value="CheY-like"/>
    <property type="match status" value="1"/>
</dbReference>
<feature type="domain" description="Response regulatory" evidence="2">
    <location>
        <begin position="1"/>
        <end position="103"/>
    </location>
</feature>
<dbReference type="PANTHER" id="PTHR44520:SF2">
    <property type="entry name" value="RESPONSE REGULATOR RCP1"/>
    <property type="match status" value="1"/>
</dbReference>
<evidence type="ECO:0000259" key="2">
    <source>
        <dbReference type="PROSITE" id="PS50110"/>
    </source>
</evidence>
<proteinExistence type="predicted"/>
<keyword evidence="1" id="KW-0597">Phosphoprotein</keyword>
<keyword evidence="4" id="KW-1185">Reference proteome</keyword>
<gene>
    <name evidence="3" type="ORF">BJY16_007452</name>
</gene>
<dbReference type="RefSeq" id="WP_203759032.1">
    <property type="nucleotide sequence ID" value="NZ_BAABFG010000005.1"/>
</dbReference>